<evidence type="ECO:0008006" key="3">
    <source>
        <dbReference type="Google" id="ProtNLM"/>
    </source>
</evidence>
<dbReference type="PANTHER" id="PTHR36849:SF1">
    <property type="entry name" value="CYTOPLASMIC PROTEIN"/>
    <property type="match status" value="1"/>
</dbReference>
<dbReference type="HOGENOM" id="CLU_137928_0_0_7"/>
<name>C7LRF5_DESBD</name>
<proteinExistence type="predicted"/>
<dbReference type="InterPro" id="IPR052552">
    <property type="entry name" value="YeaO-like"/>
</dbReference>
<dbReference type="EMBL" id="CP001629">
    <property type="protein sequence ID" value="ACU89301.1"/>
    <property type="molecule type" value="Genomic_DNA"/>
</dbReference>
<protein>
    <recommendedName>
        <fullName evidence="3">Uroporphyrin-III C-methyltransferase</fullName>
    </recommendedName>
</protein>
<dbReference type="Proteomes" id="UP000002216">
    <property type="component" value="Chromosome"/>
</dbReference>
<dbReference type="PANTHER" id="PTHR36849">
    <property type="entry name" value="CYTOPLASMIC PROTEIN-RELATED"/>
    <property type="match status" value="1"/>
</dbReference>
<evidence type="ECO:0000313" key="2">
    <source>
        <dbReference type="Proteomes" id="UP000002216"/>
    </source>
</evidence>
<keyword evidence="2" id="KW-1185">Reference proteome</keyword>
<gene>
    <name evidence="1" type="ordered locus">Dbac_1197</name>
</gene>
<dbReference type="KEGG" id="dba:Dbac_1197"/>
<dbReference type="AlphaFoldDB" id="C7LRF5"/>
<sequence length="116" mass="13555">MKIIIKRIYDPVEDDGVRVLVDRVWPRGMSTERVRADAWLKDVAPSTALRRWFGHAPALWEEFKRRYFSELDSRPDAVARLLQLGNHGTLTLLFSARDRDCNQAVALKEYLETQLR</sequence>
<organism evidence="1 2">
    <name type="scientific">Desulfomicrobium baculatum (strain DSM 4028 / VKM B-1378 / X)</name>
    <name type="common">Desulfovibrio baculatus</name>
    <dbReference type="NCBI Taxonomy" id="525897"/>
    <lineage>
        <taxon>Bacteria</taxon>
        <taxon>Pseudomonadati</taxon>
        <taxon>Thermodesulfobacteriota</taxon>
        <taxon>Desulfovibrionia</taxon>
        <taxon>Desulfovibrionales</taxon>
        <taxon>Desulfomicrobiaceae</taxon>
        <taxon>Desulfomicrobium</taxon>
    </lineage>
</organism>
<dbReference type="RefSeq" id="WP_015773398.1">
    <property type="nucleotide sequence ID" value="NC_013173.1"/>
</dbReference>
<dbReference type="eggNOG" id="COG3189">
    <property type="taxonomic scope" value="Bacteria"/>
</dbReference>
<reference evidence="1 2" key="1">
    <citation type="journal article" date="2009" name="Stand. Genomic Sci.">
        <title>Complete genome sequence of Desulfomicrobium baculatum type strain (X).</title>
        <authorList>
            <person name="Copeland A."/>
            <person name="Spring S."/>
            <person name="Goker M."/>
            <person name="Schneider S."/>
            <person name="Lapidus A."/>
            <person name="Del Rio T.G."/>
            <person name="Tice H."/>
            <person name="Cheng J.F."/>
            <person name="Chen F."/>
            <person name="Nolan M."/>
            <person name="Bruce D."/>
            <person name="Goodwin L."/>
            <person name="Pitluck S."/>
            <person name="Ivanova N."/>
            <person name="Mavrommatis K."/>
            <person name="Ovchinnikova G."/>
            <person name="Pati A."/>
            <person name="Chen A."/>
            <person name="Palaniappan K."/>
            <person name="Land M."/>
            <person name="Hauser L."/>
            <person name="Chang Y.J."/>
            <person name="Jeffries C.C."/>
            <person name="Meincke L."/>
            <person name="Sims D."/>
            <person name="Brettin T."/>
            <person name="Detter J.C."/>
            <person name="Han C."/>
            <person name="Chain P."/>
            <person name="Bristow J."/>
            <person name="Eisen J.A."/>
            <person name="Markowitz V."/>
            <person name="Hugenholtz P."/>
            <person name="Kyrpides N.C."/>
            <person name="Klenk H.P."/>
            <person name="Lucas S."/>
        </authorList>
    </citation>
    <scope>NUCLEOTIDE SEQUENCE [LARGE SCALE GENOMIC DNA]</scope>
    <source>
        <strain evidence="2">DSM 4028 / VKM B-1378 / X</strain>
    </source>
</reference>
<dbReference type="OrthoDB" id="9790745at2"/>
<accession>C7LRF5</accession>
<evidence type="ECO:0000313" key="1">
    <source>
        <dbReference type="EMBL" id="ACU89301.1"/>
    </source>
</evidence>
<dbReference type="Pfam" id="PF22752">
    <property type="entry name" value="DUF488-N3i"/>
    <property type="match status" value="1"/>
</dbReference>